<feature type="compositionally biased region" description="Basic and acidic residues" evidence="1">
    <location>
        <begin position="375"/>
        <end position="388"/>
    </location>
</feature>
<evidence type="ECO:0000259" key="2">
    <source>
        <dbReference type="PROSITE" id="PS00028"/>
    </source>
</evidence>
<evidence type="ECO:0000256" key="1">
    <source>
        <dbReference type="SAM" id="MobiDB-lite"/>
    </source>
</evidence>
<dbReference type="InterPro" id="IPR013087">
    <property type="entry name" value="Znf_C2H2_type"/>
</dbReference>
<name>A0A8S1HMB5_9PELO</name>
<gene>
    <name evidence="3" type="ORF">CAUJ_LOCUS11447</name>
</gene>
<feature type="compositionally biased region" description="Basic and acidic residues" evidence="1">
    <location>
        <begin position="357"/>
        <end position="368"/>
    </location>
</feature>
<dbReference type="GO" id="GO:0006357">
    <property type="term" value="P:regulation of transcription by RNA polymerase II"/>
    <property type="evidence" value="ECO:0007669"/>
    <property type="project" value="TreeGrafter"/>
</dbReference>
<sequence>MNRLSPTSSDSGFDSCFPDSPFTSSVCSKTGPQFAPSTPLETCQTLIEPREETADTECADCTNAPSTSFATPEEPRAAEVDNEANLEENRRFMCSCRWGGCLELRKGFDLLYDHVVEDHIRTITKPESCVLNSSDDEEDDFASCRWKECRLHLPRGDLSKKLKWLEEHYRTRHSKQARPYKCFMDGCSLRFQSTKILEEHIQNGHINRELKEKKAKRNAKKEAPKGCFGWMNCMYIPPENRGFSLDENVVDQISRVNRFIKKNRFQIVPLKRDVVGSKKRKTPGYSRYQYVAYNGEEKTEKPGPSAAEKADIFAETPDWFGCGITDDSSRFLDKKLNSARVCNYDELVEHFSKLREKRANEKSKEVEKAVPTPEPTEKPRRPMRKASEKAATDILLQSDDFLKECMQRSPQKMKKRLSVKKMAQVVDEVQPNKKKKKEDPPPTSTDIAKVFKIGETLSFEPSQNNILLEFATIAAQIQEKMKEGVKNTTDGDLLRTAVADIVMNLSQSLS</sequence>
<evidence type="ECO:0000313" key="4">
    <source>
        <dbReference type="Proteomes" id="UP000835052"/>
    </source>
</evidence>
<dbReference type="PANTHER" id="PTHR46541:SF1">
    <property type="entry name" value="ZINC FINGER PROTEIN AEBP2"/>
    <property type="match status" value="1"/>
</dbReference>
<reference evidence="3" key="1">
    <citation type="submission" date="2020-10" db="EMBL/GenBank/DDBJ databases">
        <authorList>
            <person name="Kikuchi T."/>
        </authorList>
    </citation>
    <scope>NUCLEOTIDE SEQUENCE</scope>
    <source>
        <strain evidence="3">NKZ352</strain>
    </source>
</reference>
<feature type="region of interest" description="Disordered" evidence="1">
    <location>
        <begin position="357"/>
        <end position="388"/>
    </location>
</feature>
<dbReference type="Proteomes" id="UP000835052">
    <property type="component" value="Unassembled WGS sequence"/>
</dbReference>
<dbReference type="GO" id="GO:0035098">
    <property type="term" value="C:ESC/E(Z) complex"/>
    <property type="evidence" value="ECO:0007669"/>
    <property type="project" value="TreeGrafter"/>
</dbReference>
<accession>A0A8S1HMB5</accession>
<proteinExistence type="predicted"/>
<dbReference type="GO" id="GO:0008270">
    <property type="term" value="F:zinc ion binding"/>
    <property type="evidence" value="ECO:0007669"/>
    <property type="project" value="UniProtKB-KW"/>
</dbReference>
<dbReference type="AlphaFoldDB" id="A0A8S1HMB5"/>
<organism evidence="3 4">
    <name type="scientific">Caenorhabditis auriculariae</name>
    <dbReference type="NCBI Taxonomy" id="2777116"/>
    <lineage>
        <taxon>Eukaryota</taxon>
        <taxon>Metazoa</taxon>
        <taxon>Ecdysozoa</taxon>
        <taxon>Nematoda</taxon>
        <taxon>Chromadorea</taxon>
        <taxon>Rhabditida</taxon>
        <taxon>Rhabditina</taxon>
        <taxon>Rhabditomorpha</taxon>
        <taxon>Rhabditoidea</taxon>
        <taxon>Rhabditidae</taxon>
        <taxon>Peloderinae</taxon>
        <taxon>Caenorhabditis</taxon>
    </lineage>
</organism>
<dbReference type="PROSITE" id="PS00028">
    <property type="entry name" value="ZINC_FINGER_C2H2_1"/>
    <property type="match status" value="1"/>
</dbReference>
<evidence type="ECO:0000313" key="3">
    <source>
        <dbReference type="EMBL" id="CAD6195528.1"/>
    </source>
</evidence>
<dbReference type="EMBL" id="CAJGYM010000057">
    <property type="protein sequence ID" value="CAD6195528.1"/>
    <property type="molecule type" value="Genomic_DNA"/>
</dbReference>
<keyword evidence="4" id="KW-1185">Reference proteome</keyword>
<feature type="domain" description="C2H2-type" evidence="2">
    <location>
        <begin position="182"/>
        <end position="205"/>
    </location>
</feature>
<dbReference type="PANTHER" id="PTHR46541">
    <property type="entry name" value="ZINC FINGER PROTEIN AEBP2"/>
    <property type="match status" value="1"/>
</dbReference>
<comment type="caution">
    <text evidence="3">The sequence shown here is derived from an EMBL/GenBank/DDBJ whole genome shotgun (WGS) entry which is preliminary data.</text>
</comment>
<dbReference type="Gene3D" id="3.30.160.60">
    <property type="entry name" value="Classic Zinc Finger"/>
    <property type="match status" value="1"/>
</dbReference>
<dbReference type="OrthoDB" id="9984614at2759"/>
<dbReference type="InterPro" id="IPR052130">
    <property type="entry name" value="AEBP2/jing_C2H2-ZnF"/>
</dbReference>
<protein>
    <recommendedName>
        <fullName evidence="2">C2H2-type domain-containing protein</fullName>
    </recommendedName>
</protein>